<evidence type="ECO:0000313" key="8">
    <source>
        <dbReference type="Proteomes" id="UP000294743"/>
    </source>
</evidence>
<dbReference type="Gene3D" id="3.20.20.80">
    <property type="entry name" value="Glycosidases"/>
    <property type="match status" value="1"/>
</dbReference>
<dbReference type="PANTHER" id="PTHR10353:SF296">
    <property type="entry name" value="6-PHOSPHO-BETA-GLUCOSIDASE"/>
    <property type="match status" value="1"/>
</dbReference>
<dbReference type="AlphaFoldDB" id="A0A4R7ZJA2"/>
<evidence type="ECO:0000256" key="3">
    <source>
        <dbReference type="ARBA" id="ARBA00023295"/>
    </source>
</evidence>
<evidence type="ECO:0000256" key="2">
    <source>
        <dbReference type="ARBA" id="ARBA00022801"/>
    </source>
</evidence>
<evidence type="ECO:0000256" key="4">
    <source>
        <dbReference type="PROSITE-ProRule" id="PRU10055"/>
    </source>
</evidence>
<dbReference type="InterPro" id="IPR018120">
    <property type="entry name" value="Glyco_hydro_1_AS"/>
</dbReference>
<dbReference type="InterPro" id="IPR033132">
    <property type="entry name" value="GH_1_N_CS"/>
</dbReference>
<dbReference type="PRINTS" id="PR00131">
    <property type="entry name" value="GLHYDRLASE1"/>
</dbReference>
<dbReference type="GO" id="GO:0016052">
    <property type="term" value="P:carbohydrate catabolic process"/>
    <property type="evidence" value="ECO:0007669"/>
    <property type="project" value="TreeGrafter"/>
</dbReference>
<dbReference type="PANTHER" id="PTHR10353">
    <property type="entry name" value="GLYCOSYL HYDROLASE"/>
    <property type="match status" value="1"/>
</dbReference>
<dbReference type="SUPFAM" id="SSF51445">
    <property type="entry name" value="(Trans)glycosidases"/>
    <property type="match status" value="1"/>
</dbReference>
<evidence type="ECO:0000256" key="1">
    <source>
        <dbReference type="ARBA" id="ARBA00010838"/>
    </source>
</evidence>
<dbReference type="PROSITE" id="PS00653">
    <property type="entry name" value="GLYCOSYL_HYDROL_F1_2"/>
    <property type="match status" value="1"/>
</dbReference>
<dbReference type="GO" id="GO:0008422">
    <property type="term" value="F:beta-glucosidase activity"/>
    <property type="evidence" value="ECO:0007669"/>
    <property type="project" value="TreeGrafter"/>
</dbReference>
<proteinExistence type="inferred from homology"/>
<keyword evidence="3 6" id="KW-0326">Glycosidase</keyword>
<dbReference type="NCBIfam" id="NF007356">
    <property type="entry name" value="PRK09852.1"/>
    <property type="match status" value="1"/>
</dbReference>
<keyword evidence="2 6" id="KW-0378">Hydrolase</keyword>
<dbReference type="InterPro" id="IPR017853">
    <property type="entry name" value="GH"/>
</dbReference>
<dbReference type="RefSeq" id="WP_134169791.1">
    <property type="nucleotide sequence ID" value="NZ_SODD01000022.1"/>
</dbReference>
<evidence type="ECO:0000256" key="6">
    <source>
        <dbReference type="RuleBase" id="RU004468"/>
    </source>
</evidence>
<organism evidence="7 8">
    <name type="scientific">Breznakia blatticola</name>
    <dbReference type="NCBI Taxonomy" id="1754012"/>
    <lineage>
        <taxon>Bacteria</taxon>
        <taxon>Bacillati</taxon>
        <taxon>Bacillota</taxon>
        <taxon>Erysipelotrichia</taxon>
        <taxon>Erysipelotrichales</taxon>
        <taxon>Erysipelotrichaceae</taxon>
        <taxon>Breznakia</taxon>
    </lineage>
</organism>
<comment type="caution">
    <text evidence="7">The sequence shown here is derived from an EMBL/GenBank/DDBJ whole genome shotgun (WGS) entry which is preliminary data.</text>
</comment>
<gene>
    <name evidence="7" type="ORF">EDD63_1223</name>
</gene>
<dbReference type="InterPro" id="IPR001360">
    <property type="entry name" value="Glyco_hydro_1"/>
</dbReference>
<dbReference type="FunFam" id="3.20.20.80:FF:000004">
    <property type="entry name" value="Beta-glucosidase 6-phospho-beta-glucosidase"/>
    <property type="match status" value="1"/>
</dbReference>
<evidence type="ECO:0000313" key="7">
    <source>
        <dbReference type="EMBL" id="TDW16521.1"/>
    </source>
</evidence>
<dbReference type="Proteomes" id="UP000294743">
    <property type="component" value="Unassembled WGS sequence"/>
</dbReference>
<evidence type="ECO:0000256" key="5">
    <source>
        <dbReference type="RuleBase" id="RU003690"/>
    </source>
</evidence>
<dbReference type="NCBIfam" id="NF007158">
    <property type="entry name" value="PRK09593.1"/>
    <property type="match status" value="1"/>
</dbReference>
<keyword evidence="8" id="KW-1185">Reference proteome</keyword>
<feature type="active site" description="Nucleophile" evidence="4">
    <location>
        <position position="382"/>
    </location>
</feature>
<accession>A0A4R7ZJA2</accession>
<comment type="similarity">
    <text evidence="1 5">Belongs to the glycosyl hydrolase 1 family.</text>
</comment>
<dbReference type="OrthoDB" id="1651836at2"/>
<dbReference type="EMBL" id="SODD01000022">
    <property type="protein sequence ID" value="TDW16521.1"/>
    <property type="molecule type" value="Genomic_DNA"/>
</dbReference>
<dbReference type="PROSITE" id="PS00572">
    <property type="entry name" value="GLYCOSYL_HYDROL_F1_1"/>
    <property type="match status" value="1"/>
</dbReference>
<protein>
    <submittedName>
        <fullName evidence="7">6-phospho-beta-glucosidase</fullName>
    </submittedName>
</protein>
<name>A0A4R7ZJA2_9FIRM</name>
<dbReference type="Pfam" id="PF00232">
    <property type="entry name" value="Glyco_hydro_1"/>
    <property type="match status" value="1"/>
</dbReference>
<dbReference type="GO" id="GO:0005829">
    <property type="term" value="C:cytosol"/>
    <property type="evidence" value="ECO:0007669"/>
    <property type="project" value="TreeGrafter"/>
</dbReference>
<reference evidence="7 8" key="1">
    <citation type="submission" date="2019-03" db="EMBL/GenBank/DDBJ databases">
        <title>Genomic Encyclopedia of Type Strains, Phase IV (KMG-IV): sequencing the most valuable type-strain genomes for metagenomic binning, comparative biology and taxonomic classification.</title>
        <authorList>
            <person name="Goeker M."/>
        </authorList>
    </citation>
    <scope>NUCLEOTIDE SEQUENCE [LARGE SCALE GENOMIC DNA]</scope>
    <source>
        <strain evidence="7 8">DSM 28867</strain>
    </source>
</reference>
<sequence length="483" mass="56061">MHDKNIRIGFPSEFLWGGATSANQCEGSYNVGGRGIGHIDLLPQGETRWSIMQGYLDSFEPKENLHYPSRHGIEFYKHYKEDISLLSEMGFKVFRMSISWSRIYPTGEEDTPNEEGLQFYENVFKECHKHGIEPLVTMTHYDIPLELVKKYNGWEGRKTLHCFKKYVSTIVKRYKGLVKYWLTFNEINCVTALPYTAAGVVLDKSKNRDTQIYTAVHHELVASAWAVKYVHESDFESKVGCMLAAGVSYPYRCAPEDIWLAYTTDRNKYFFSDVMSYGKYPNYKLREFGQMGFEIPFLENDEEVLKDNTVDFISFSYYSSHIVCADTDIIAEKAEGNVFPTLRNPYLKEKETAWKWQIDAQGLRTTLNMFYDRYHKPLFIVENGVGGIDNLDNGKVHDEYHEHYLREHIKAMKEAIVLDGVDLMGYTPWGCIDLVSASTGQMKKRYGFIYVDVDDNGNGTYKRYKKDSFYWYKKVIESNGEVL</sequence>